<proteinExistence type="predicted"/>
<protein>
    <recommendedName>
        <fullName evidence="5">Transmembrane protein</fullName>
    </recommendedName>
</protein>
<sequence>MADKSSLVTSNAADDAHARSPVPEAATEHPPASLAARSLESMCGACLRFATVALVGYSLATTAWRARHDPGDLAFVAGAGALLAALLACLRRAERLTPESPAEERRRVQAAVWLISTVLSCAFAYRVAAIMPMAVAVLVWCMTALVVLVGFCLLVLCKDEQYQCLEEVEDAGDAKLLSKIEPNDELV</sequence>
<dbReference type="OrthoDB" id="687108at2759"/>
<feature type="region of interest" description="Disordered" evidence="1">
    <location>
        <begin position="1"/>
        <end position="31"/>
    </location>
</feature>
<reference evidence="3" key="1">
    <citation type="submission" date="2020-07" db="EMBL/GenBank/DDBJ databases">
        <title>Genome sequence and genetic diversity analysis of an under-domesticated orphan crop, white fonio (Digitaria exilis).</title>
        <authorList>
            <person name="Bennetzen J.L."/>
            <person name="Chen S."/>
            <person name="Ma X."/>
            <person name="Wang X."/>
            <person name="Yssel A.E.J."/>
            <person name="Chaluvadi S.R."/>
            <person name="Johnson M."/>
            <person name="Gangashetty P."/>
            <person name="Hamidou F."/>
            <person name="Sanogo M.D."/>
            <person name="Zwaenepoel A."/>
            <person name="Wallace J."/>
            <person name="Van De Peer Y."/>
            <person name="Van Deynze A."/>
        </authorList>
    </citation>
    <scope>NUCLEOTIDE SEQUENCE</scope>
    <source>
        <tissue evidence="3">Leaves</tissue>
    </source>
</reference>
<evidence type="ECO:0000256" key="1">
    <source>
        <dbReference type="SAM" id="MobiDB-lite"/>
    </source>
</evidence>
<keyword evidence="2" id="KW-1133">Transmembrane helix</keyword>
<feature type="compositionally biased region" description="Polar residues" evidence="1">
    <location>
        <begin position="1"/>
        <end position="12"/>
    </location>
</feature>
<feature type="transmembrane region" description="Helical" evidence="2">
    <location>
        <begin position="46"/>
        <end position="67"/>
    </location>
</feature>
<comment type="caution">
    <text evidence="3">The sequence shown here is derived from an EMBL/GenBank/DDBJ whole genome shotgun (WGS) entry which is preliminary data.</text>
</comment>
<name>A0A835F0V0_9POAL</name>
<dbReference type="PANTHER" id="PTHR46610:SF20">
    <property type="entry name" value="OS05G0181300 PROTEIN"/>
    <property type="match status" value="1"/>
</dbReference>
<evidence type="ECO:0008006" key="5">
    <source>
        <dbReference type="Google" id="ProtNLM"/>
    </source>
</evidence>
<keyword evidence="2" id="KW-0472">Membrane</keyword>
<evidence type="ECO:0000313" key="4">
    <source>
        <dbReference type="Proteomes" id="UP000636709"/>
    </source>
</evidence>
<feature type="transmembrane region" description="Helical" evidence="2">
    <location>
        <begin position="73"/>
        <end position="90"/>
    </location>
</feature>
<evidence type="ECO:0000256" key="2">
    <source>
        <dbReference type="SAM" id="Phobius"/>
    </source>
</evidence>
<dbReference type="AlphaFoldDB" id="A0A835F0V0"/>
<keyword evidence="2" id="KW-0812">Transmembrane</keyword>
<dbReference type="PANTHER" id="PTHR46610">
    <property type="entry name" value="OS05G0181300 PROTEIN"/>
    <property type="match status" value="1"/>
</dbReference>
<accession>A0A835F0V0</accession>
<keyword evidence="4" id="KW-1185">Reference proteome</keyword>
<feature type="transmembrane region" description="Helical" evidence="2">
    <location>
        <begin position="110"/>
        <end position="128"/>
    </location>
</feature>
<feature type="transmembrane region" description="Helical" evidence="2">
    <location>
        <begin position="134"/>
        <end position="156"/>
    </location>
</feature>
<dbReference type="Pfam" id="PF20100">
    <property type="entry name" value="DUF6490"/>
    <property type="match status" value="1"/>
</dbReference>
<dbReference type="EMBL" id="JACEFO010001655">
    <property type="protein sequence ID" value="KAF8724923.1"/>
    <property type="molecule type" value="Genomic_DNA"/>
</dbReference>
<evidence type="ECO:0000313" key="3">
    <source>
        <dbReference type="EMBL" id="KAF8724923.1"/>
    </source>
</evidence>
<dbReference type="Proteomes" id="UP000636709">
    <property type="component" value="Unassembled WGS sequence"/>
</dbReference>
<organism evidence="3 4">
    <name type="scientific">Digitaria exilis</name>
    <dbReference type="NCBI Taxonomy" id="1010633"/>
    <lineage>
        <taxon>Eukaryota</taxon>
        <taxon>Viridiplantae</taxon>
        <taxon>Streptophyta</taxon>
        <taxon>Embryophyta</taxon>
        <taxon>Tracheophyta</taxon>
        <taxon>Spermatophyta</taxon>
        <taxon>Magnoliopsida</taxon>
        <taxon>Liliopsida</taxon>
        <taxon>Poales</taxon>
        <taxon>Poaceae</taxon>
        <taxon>PACMAD clade</taxon>
        <taxon>Panicoideae</taxon>
        <taxon>Panicodae</taxon>
        <taxon>Paniceae</taxon>
        <taxon>Anthephorinae</taxon>
        <taxon>Digitaria</taxon>
    </lineage>
</organism>
<gene>
    <name evidence="3" type="ORF">HU200_020638</name>
</gene>
<dbReference type="InterPro" id="IPR045501">
    <property type="entry name" value="DUF6490"/>
</dbReference>